<dbReference type="UniPathway" id="UPA00077">
    <property type="reaction ID" value="UER00155"/>
</dbReference>
<dbReference type="Gene3D" id="3.30.70.560">
    <property type="entry name" value="7,8-Dihydro-6-hydroxymethylpterin-pyrophosphokinase HPPK"/>
    <property type="match status" value="1"/>
</dbReference>
<dbReference type="SUPFAM" id="SSF55083">
    <property type="entry name" value="6-hydroxymethyl-7,8-dihydropterin pyrophosphokinase, HPPK"/>
    <property type="match status" value="1"/>
</dbReference>
<protein>
    <recommendedName>
        <fullName evidence="3">2-amino-4-hydroxy-6-hydroxymethyldihydropteridine diphosphokinase</fullName>
        <ecNumber evidence="3">2.7.6.3</ecNumber>
    </recommendedName>
</protein>
<dbReference type="GO" id="GO:0003848">
    <property type="term" value="F:2-amino-4-hydroxy-6-hydroxymethyldihydropteridine diphosphokinase activity"/>
    <property type="evidence" value="ECO:0007669"/>
    <property type="project" value="UniProtKB-EC"/>
</dbReference>
<reference evidence="10 11" key="1">
    <citation type="submission" date="2019-03" db="EMBL/GenBank/DDBJ databases">
        <title>Subsurface microbial communities from deep shales in Ohio and West Virginia, USA.</title>
        <authorList>
            <person name="Wrighton K."/>
        </authorList>
    </citation>
    <scope>NUCLEOTIDE SEQUENCE [LARGE SCALE GENOMIC DNA]</scope>
    <source>
        <strain evidence="10 11">MSL 6dP</strain>
    </source>
</reference>
<comment type="catalytic activity">
    <reaction evidence="1">
        <text>6-hydroxymethyl-7,8-dihydropterin + ATP = (7,8-dihydropterin-6-yl)methyl diphosphate + AMP + H(+)</text>
        <dbReference type="Rhea" id="RHEA:11412"/>
        <dbReference type="ChEBI" id="CHEBI:15378"/>
        <dbReference type="ChEBI" id="CHEBI:30616"/>
        <dbReference type="ChEBI" id="CHEBI:44841"/>
        <dbReference type="ChEBI" id="CHEBI:72950"/>
        <dbReference type="ChEBI" id="CHEBI:456215"/>
        <dbReference type="EC" id="2.7.6.3"/>
    </reaction>
</comment>
<evidence type="ECO:0000256" key="7">
    <source>
        <dbReference type="ARBA" id="ARBA00022840"/>
    </source>
</evidence>
<dbReference type="AlphaFoldDB" id="A0A4R8GV36"/>
<keyword evidence="8" id="KW-0289">Folate biosynthesis</keyword>
<sequence>MINSYLGLGTNVGDREDNLRQAISLIKDFPQTKVLLLSKIYETEPWGYTEQDNFLNMCLKLETTLSPYQLLAECQAVEKELKRKRKVRWGPRTIDVDILLYDNLNLSEEDLTIPHPRIAERNFVLIPLRDLDKKLTISNKKIDELINNNTNAGVKLYRESIFEDFTNM</sequence>
<evidence type="ECO:0000256" key="1">
    <source>
        <dbReference type="ARBA" id="ARBA00000198"/>
    </source>
</evidence>
<dbReference type="EC" id="2.7.6.3" evidence="3"/>
<evidence type="ECO:0000259" key="9">
    <source>
        <dbReference type="PROSITE" id="PS00794"/>
    </source>
</evidence>
<keyword evidence="6 10" id="KW-0418">Kinase</keyword>
<dbReference type="PANTHER" id="PTHR43071">
    <property type="entry name" value="2-AMINO-4-HYDROXY-6-HYDROXYMETHYLDIHYDROPTERIDINE PYROPHOSPHOKINASE"/>
    <property type="match status" value="1"/>
</dbReference>
<evidence type="ECO:0000256" key="8">
    <source>
        <dbReference type="ARBA" id="ARBA00022909"/>
    </source>
</evidence>
<feature type="domain" description="7,8-dihydro-6-hydroxymethylpterin-pyrophosphokinase" evidence="9">
    <location>
        <begin position="88"/>
        <end position="99"/>
    </location>
</feature>
<dbReference type="PROSITE" id="PS00794">
    <property type="entry name" value="HPPK"/>
    <property type="match status" value="1"/>
</dbReference>
<dbReference type="GO" id="GO:0046656">
    <property type="term" value="P:folic acid biosynthetic process"/>
    <property type="evidence" value="ECO:0007669"/>
    <property type="project" value="UniProtKB-KW"/>
</dbReference>
<evidence type="ECO:0000256" key="5">
    <source>
        <dbReference type="ARBA" id="ARBA00022741"/>
    </source>
</evidence>
<gene>
    <name evidence="10" type="ORF">C7959_12618</name>
</gene>
<comment type="caution">
    <text evidence="10">The sequence shown here is derived from an EMBL/GenBank/DDBJ whole genome shotgun (WGS) entry which is preliminary data.</text>
</comment>
<evidence type="ECO:0000256" key="6">
    <source>
        <dbReference type="ARBA" id="ARBA00022777"/>
    </source>
</evidence>
<dbReference type="NCBIfam" id="TIGR01498">
    <property type="entry name" value="folK"/>
    <property type="match status" value="1"/>
</dbReference>
<dbReference type="EMBL" id="SOEG01000026">
    <property type="protein sequence ID" value="TDX48801.1"/>
    <property type="molecule type" value="Genomic_DNA"/>
</dbReference>
<dbReference type="CDD" id="cd00483">
    <property type="entry name" value="HPPK"/>
    <property type="match status" value="1"/>
</dbReference>
<comment type="pathway">
    <text evidence="2">Cofactor biosynthesis; tetrahydrofolate biosynthesis; 2-amino-4-hydroxy-6-hydroxymethyl-7,8-dihydropteridine diphosphate from 7,8-dihydroneopterin triphosphate: step 4/4.</text>
</comment>
<proteinExistence type="predicted"/>
<evidence type="ECO:0000256" key="4">
    <source>
        <dbReference type="ARBA" id="ARBA00022679"/>
    </source>
</evidence>
<dbReference type="GO" id="GO:0005524">
    <property type="term" value="F:ATP binding"/>
    <property type="evidence" value="ECO:0007669"/>
    <property type="project" value="UniProtKB-KW"/>
</dbReference>
<organism evidence="10 11">
    <name type="scientific">Orenia marismortui</name>
    <dbReference type="NCBI Taxonomy" id="46469"/>
    <lineage>
        <taxon>Bacteria</taxon>
        <taxon>Bacillati</taxon>
        <taxon>Bacillota</taxon>
        <taxon>Clostridia</taxon>
        <taxon>Halanaerobiales</taxon>
        <taxon>Halobacteroidaceae</taxon>
        <taxon>Orenia</taxon>
    </lineage>
</organism>
<accession>A0A4R8GV36</accession>
<dbReference type="InterPro" id="IPR035907">
    <property type="entry name" value="Hppk_sf"/>
</dbReference>
<evidence type="ECO:0000313" key="10">
    <source>
        <dbReference type="EMBL" id="TDX48801.1"/>
    </source>
</evidence>
<keyword evidence="7" id="KW-0067">ATP-binding</keyword>
<keyword evidence="11" id="KW-1185">Reference proteome</keyword>
<dbReference type="STRING" id="926561.GCA_000379025_00686"/>
<evidence type="ECO:0000256" key="2">
    <source>
        <dbReference type="ARBA" id="ARBA00005051"/>
    </source>
</evidence>
<dbReference type="InterPro" id="IPR000550">
    <property type="entry name" value="Hppk"/>
</dbReference>
<dbReference type="PANTHER" id="PTHR43071:SF1">
    <property type="entry name" value="2-AMINO-4-HYDROXY-6-HYDROXYMETHYLDIHYDROPTERIDINE PYROPHOSPHOKINASE"/>
    <property type="match status" value="1"/>
</dbReference>
<evidence type="ECO:0000256" key="3">
    <source>
        <dbReference type="ARBA" id="ARBA00013253"/>
    </source>
</evidence>
<dbReference type="Proteomes" id="UP000295832">
    <property type="component" value="Unassembled WGS sequence"/>
</dbReference>
<dbReference type="Pfam" id="PF01288">
    <property type="entry name" value="HPPK"/>
    <property type="match status" value="1"/>
</dbReference>
<dbReference type="GO" id="GO:0046654">
    <property type="term" value="P:tetrahydrofolate biosynthetic process"/>
    <property type="evidence" value="ECO:0007669"/>
    <property type="project" value="UniProtKB-UniPathway"/>
</dbReference>
<keyword evidence="5" id="KW-0547">Nucleotide-binding</keyword>
<name>A0A4R8GV36_9FIRM</name>
<keyword evidence="4" id="KW-0808">Transferase</keyword>
<evidence type="ECO:0000313" key="11">
    <source>
        <dbReference type="Proteomes" id="UP000295832"/>
    </source>
</evidence>
<dbReference type="GO" id="GO:0016301">
    <property type="term" value="F:kinase activity"/>
    <property type="evidence" value="ECO:0007669"/>
    <property type="project" value="UniProtKB-KW"/>
</dbReference>
<dbReference type="RefSeq" id="WP_134117938.1">
    <property type="nucleotide sequence ID" value="NZ_SOEG01000026.1"/>
</dbReference>